<gene>
    <name evidence="1" type="ORF">I8J34_21350</name>
</gene>
<comment type="caution">
    <text evidence="1">The sequence shown here is derived from an EMBL/GenBank/DDBJ whole genome shotgun (WGS) entry which is preliminary data.</text>
</comment>
<accession>A0A944DBI3</accession>
<name>A0A944DBI3_DENI1</name>
<dbReference type="Proteomes" id="UP000694660">
    <property type="component" value="Unassembled WGS sequence"/>
</dbReference>
<evidence type="ECO:0000313" key="1">
    <source>
        <dbReference type="EMBL" id="MBT0963735.1"/>
    </source>
</evidence>
<organism evidence="1 2">
    <name type="scientific">Denitromonas iodatirespirans</name>
    <dbReference type="NCBI Taxonomy" id="2795389"/>
    <lineage>
        <taxon>Bacteria</taxon>
        <taxon>Pseudomonadati</taxon>
        <taxon>Pseudomonadota</taxon>
        <taxon>Betaproteobacteria</taxon>
        <taxon>Rhodocyclales</taxon>
        <taxon>Zoogloeaceae</taxon>
        <taxon>Denitromonas</taxon>
    </lineage>
</organism>
<proteinExistence type="predicted"/>
<dbReference type="AlphaFoldDB" id="A0A944DBI3"/>
<evidence type="ECO:0000313" key="2">
    <source>
        <dbReference type="Proteomes" id="UP000694660"/>
    </source>
</evidence>
<reference evidence="2" key="1">
    <citation type="journal article" date="2022" name="ISME J.">
        <title>Genetic and phylogenetic analysis of dissimilatory iodate-reducing bacteria identifies potential niches across the world's oceans.</title>
        <authorList>
            <person name="Reyes-Umana V."/>
            <person name="Henning Z."/>
            <person name="Lee K."/>
            <person name="Barnum T.P."/>
            <person name="Coates J.D."/>
        </authorList>
    </citation>
    <scope>NUCLEOTIDE SEQUENCE [LARGE SCALE GENOMIC DNA]</scope>
    <source>
        <strain evidence="2">IR12</strain>
    </source>
</reference>
<protein>
    <submittedName>
        <fullName evidence="1">Uncharacterized protein</fullName>
    </submittedName>
</protein>
<sequence length="177" mass="20073">MASKKTSSNDASRMALPQLRKTSMAIDDLVWTIQKLDIKQLRAAADLLRSSLTREDFAPSVASTYQSSNPNKQFLIGVLPKLFQDKELFPQNDDIADFANAALKLEMSRTEKRSRYEIIGKVVCETDTLDDNELSMLVQALENLVENKDKLAQMAERKRTGSFSWNETLQELLREQG</sequence>
<keyword evidence="2" id="KW-1185">Reference proteome</keyword>
<dbReference type="RefSeq" id="WP_214363665.1">
    <property type="nucleotide sequence ID" value="NZ_JAEKFT010000036.1"/>
</dbReference>
<dbReference type="EMBL" id="JAEKFT010000036">
    <property type="protein sequence ID" value="MBT0963735.1"/>
    <property type="molecule type" value="Genomic_DNA"/>
</dbReference>